<dbReference type="InterPro" id="IPR043128">
    <property type="entry name" value="Rev_trsase/Diguanyl_cyclase"/>
</dbReference>
<dbReference type="EMBL" id="QGNW01001507">
    <property type="protein sequence ID" value="RVW38417.1"/>
    <property type="molecule type" value="Genomic_DNA"/>
</dbReference>
<evidence type="ECO:0000313" key="6">
    <source>
        <dbReference type="Proteomes" id="UP000288805"/>
    </source>
</evidence>
<accession>A0A438DSE7</accession>
<comment type="caution">
    <text evidence="5">The sequence shown here is derived from an EMBL/GenBank/DDBJ whole genome shotgun (WGS) entry which is preliminary data.</text>
</comment>
<feature type="compositionally biased region" description="Polar residues" evidence="1">
    <location>
        <begin position="29"/>
        <end position="39"/>
    </location>
</feature>
<dbReference type="InterPro" id="IPR002156">
    <property type="entry name" value="RNaseH_domain"/>
</dbReference>
<reference evidence="5 6" key="1">
    <citation type="journal article" date="2018" name="PLoS Genet.">
        <title>Population sequencing reveals clonal diversity and ancestral inbreeding in the grapevine cultivar Chardonnay.</title>
        <authorList>
            <person name="Roach M.J."/>
            <person name="Johnson D.L."/>
            <person name="Bohlmann J."/>
            <person name="van Vuuren H.J."/>
            <person name="Jones S.J."/>
            <person name="Pretorius I.S."/>
            <person name="Schmidt S.A."/>
            <person name="Borneman A.R."/>
        </authorList>
    </citation>
    <scope>NUCLEOTIDE SEQUENCE [LARGE SCALE GENOMIC DNA]</scope>
    <source>
        <strain evidence="6">cv. Chardonnay</strain>
        <tissue evidence="5">Leaf</tissue>
    </source>
</reference>
<dbReference type="SUPFAM" id="SSF56672">
    <property type="entry name" value="DNA/RNA polymerases"/>
    <property type="match status" value="1"/>
</dbReference>
<dbReference type="CDD" id="cd01647">
    <property type="entry name" value="RT_LTR"/>
    <property type="match status" value="1"/>
</dbReference>
<dbReference type="InterPro" id="IPR043502">
    <property type="entry name" value="DNA/RNA_pol_sf"/>
</dbReference>
<evidence type="ECO:0000259" key="2">
    <source>
        <dbReference type="Pfam" id="PF00078"/>
    </source>
</evidence>
<proteinExistence type="predicted"/>
<dbReference type="GO" id="GO:0004523">
    <property type="term" value="F:RNA-DNA hybrid ribonuclease activity"/>
    <property type="evidence" value="ECO:0007669"/>
    <property type="project" value="InterPro"/>
</dbReference>
<dbReference type="InterPro" id="IPR012337">
    <property type="entry name" value="RNaseH-like_sf"/>
</dbReference>
<dbReference type="Pfam" id="PF13456">
    <property type="entry name" value="RVT_3"/>
    <property type="match status" value="1"/>
</dbReference>
<dbReference type="CDD" id="cd09279">
    <property type="entry name" value="RNase_HI_like"/>
    <property type="match status" value="1"/>
</dbReference>
<protein>
    <submittedName>
        <fullName evidence="5">Retrovirus-related Pol polyprotein from transposon 17.6</fullName>
    </submittedName>
</protein>
<feature type="domain" description="RNase H type-1" evidence="3">
    <location>
        <begin position="601"/>
        <end position="657"/>
    </location>
</feature>
<evidence type="ECO:0000259" key="4">
    <source>
        <dbReference type="Pfam" id="PF17919"/>
    </source>
</evidence>
<name>A0A438DSE7_VITVI</name>
<dbReference type="InterPro" id="IPR036397">
    <property type="entry name" value="RNaseH_sf"/>
</dbReference>
<dbReference type="Pfam" id="PF00078">
    <property type="entry name" value="RVT_1"/>
    <property type="match status" value="1"/>
</dbReference>
<dbReference type="Proteomes" id="UP000288805">
    <property type="component" value="Unassembled WGS sequence"/>
</dbReference>
<dbReference type="Gene3D" id="3.10.10.10">
    <property type="entry name" value="HIV Type 1 Reverse Transcriptase, subunit A, domain 1"/>
    <property type="match status" value="1"/>
</dbReference>
<organism evidence="5 6">
    <name type="scientific">Vitis vinifera</name>
    <name type="common">Grape</name>
    <dbReference type="NCBI Taxonomy" id="29760"/>
    <lineage>
        <taxon>Eukaryota</taxon>
        <taxon>Viridiplantae</taxon>
        <taxon>Streptophyta</taxon>
        <taxon>Embryophyta</taxon>
        <taxon>Tracheophyta</taxon>
        <taxon>Spermatophyta</taxon>
        <taxon>Magnoliopsida</taxon>
        <taxon>eudicotyledons</taxon>
        <taxon>Gunneridae</taxon>
        <taxon>Pentapetalae</taxon>
        <taxon>rosids</taxon>
        <taxon>Vitales</taxon>
        <taxon>Vitaceae</taxon>
        <taxon>Viteae</taxon>
        <taxon>Vitis</taxon>
    </lineage>
</organism>
<dbReference type="InterPro" id="IPR041577">
    <property type="entry name" value="RT_RNaseH_2"/>
</dbReference>
<feature type="domain" description="Reverse transcriptase/retrotransposon-derived protein RNase H-like" evidence="4">
    <location>
        <begin position="454"/>
        <end position="553"/>
    </location>
</feature>
<dbReference type="PANTHER" id="PTHR48475:SF1">
    <property type="entry name" value="RNASE H TYPE-1 DOMAIN-CONTAINING PROTEIN"/>
    <property type="match status" value="1"/>
</dbReference>
<feature type="region of interest" description="Disordered" evidence="1">
    <location>
        <begin position="25"/>
        <end position="52"/>
    </location>
</feature>
<feature type="domain" description="Reverse transcriptase" evidence="2">
    <location>
        <begin position="259"/>
        <end position="407"/>
    </location>
</feature>
<dbReference type="Pfam" id="PF17919">
    <property type="entry name" value="RT_RNaseH_2"/>
    <property type="match status" value="1"/>
</dbReference>
<evidence type="ECO:0000256" key="1">
    <source>
        <dbReference type="SAM" id="MobiDB-lite"/>
    </source>
</evidence>
<dbReference type="SUPFAM" id="SSF53098">
    <property type="entry name" value="Ribonuclease H-like"/>
    <property type="match status" value="1"/>
</dbReference>
<dbReference type="GO" id="GO:0003676">
    <property type="term" value="F:nucleic acid binding"/>
    <property type="evidence" value="ECO:0007669"/>
    <property type="project" value="InterPro"/>
</dbReference>
<dbReference type="AlphaFoldDB" id="A0A438DSE7"/>
<dbReference type="InterPro" id="IPR000477">
    <property type="entry name" value="RT_dom"/>
</dbReference>
<sequence length="753" mass="85524">MLEDNVCAATQQILVTSQWAKNDVIRNPKATSQRKQPSRGQGVKSGKTSQNPATASPIAFIAPWFMINYIHGGLLDEEYKSKQKTQRLLRAISVREQVSSIRPGLTSGSAHQIDGIITFSPVDPNRILQPHQDALILTLGISDFDVRRILVDSGSSTDLLQFLVVEDLSSFNAILGRVWLHGMKVIPSTYHQIMSYLTKDGQINLYGSQMADGQCYQVAWKAGPSDDHGSRPEQANKLLASEFIKKVEYLDWLANMVVVPKKWGKWKVCVDYTNLNDACPKDSFSLPRIYQIVDSTAGHGMFSFLDAFFRYHQIPMSSIDEEKTAFITSHRLYCNKVILFGLKNAKATYQRLMTKIFKPLIRHTVEYIDDIVVKRKTKDEHDQYLEEVFRLLRKGIEVNPDQIKVVMETSAPSSKKEPQRLTGRLIALGRFIARFTDKLRPFFLVLKGASAIGWTEDCQFVFEGIKHYLTQPPILSSPQPNEQLYMYLAVSDWVVNVVLFHYILDKEQRLVYYINKAMDNVEIRYSKMEQMALALRSTAQKLRPFFQAHPIIVLTNQPLRSILHKPDLLGRMLKWAIELRSGVGLLLQSSTREQLEQVIRLEFSTSNNETEYEAILSGLNLTLALSASKLEICNDSQLVVRHIQGKYGAKDEHMSQSLTKPTFSIADTPVYNAKKESTKWTHEIGNYLRTGYLPEDSKHAHRVQVQAARFTLIGDCLYRRSFGGQHLRCLDSTEAQYVLAELHEGMCGNHAGG</sequence>
<dbReference type="Gene3D" id="3.30.70.270">
    <property type="match status" value="1"/>
</dbReference>
<evidence type="ECO:0000313" key="5">
    <source>
        <dbReference type="EMBL" id="RVW38417.1"/>
    </source>
</evidence>
<evidence type="ECO:0000259" key="3">
    <source>
        <dbReference type="Pfam" id="PF13456"/>
    </source>
</evidence>
<dbReference type="Gene3D" id="3.30.420.10">
    <property type="entry name" value="Ribonuclease H-like superfamily/Ribonuclease H"/>
    <property type="match status" value="1"/>
</dbReference>
<gene>
    <name evidence="5" type="primary">pol_796</name>
    <name evidence="5" type="ORF">CK203_090275</name>
</gene>
<dbReference type="PANTHER" id="PTHR48475">
    <property type="entry name" value="RIBONUCLEASE H"/>
    <property type="match status" value="1"/>
</dbReference>